<dbReference type="Pfam" id="PF07963">
    <property type="entry name" value="N_methyl"/>
    <property type="match status" value="1"/>
</dbReference>
<dbReference type="Proteomes" id="UP000823632">
    <property type="component" value="Unassembled WGS sequence"/>
</dbReference>
<dbReference type="EMBL" id="JADIND010000073">
    <property type="protein sequence ID" value="MBO8430393.1"/>
    <property type="molecule type" value="Genomic_DNA"/>
</dbReference>
<protein>
    <submittedName>
        <fullName evidence="1">Type II secretion system protein</fullName>
    </submittedName>
</protein>
<dbReference type="InterPro" id="IPR045584">
    <property type="entry name" value="Pilin-like"/>
</dbReference>
<evidence type="ECO:0000313" key="1">
    <source>
        <dbReference type="EMBL" id="MBO8430393.1"/>
    </source>
</evidence>
<sequence length="95" mass="10602">MKKAFTLAEVLITLGIIGIVAAMTLPSLTAGYRTKVLQSQFKKAYSDLSNAAKLFEVNEGMTIYEYSYAYACAYCAMLDESPEDTSKKYWGDFIK</sequence>
<dbReference type="SUPFAM" id="SSF54523">
    <property type="entry name" value="Pili subunits"/>
    <property type="match status" value="1"/>
</dbReference>
<dbReference type="AlphaFoldDB" id="A0A9D9DPH1"/>
<dbReference type="InterPro" id="IPR012902">
    <property type="entry name" value="N_methyl_site"/>
</dbReference>
<dbReference type="NCBIfam" id="TIGR02532">
    <property type="entry name" value="IV_pilin_GFxxxE"/>
    <property type="match status" value="1"/>
</dbReference>
<proteinExistence type="predicted"/>
<gene>
    <name evidence="1" type="ORF">IAC76_03325</name>
</gene>
<comment type="caution">
    <text evidence="1">The sequence shown here is derived from an EMBL/GenBank/DDBJ whole genome shotgun (WGS) entry which is preliminary data.</text>
</comment>
<organism evidence="1 2">
    <name type="scientific">Candidatus Scatousia excrementipullorum</name>
    <dbReference type="NCBI Taxonomy" id="2840936"/>
    <lineage>
        <taxon>Bacteria</taxon>
        <taxon>Candidatus Scatousia</taxon>
    </lineage>
</organism>
<evidence type="ECO:0000313" key="2">
    <source>
        <dbReference type="Proteomes" id="UP000823632"/>
    </source>
</evidence>
<reference evidence="1" key="2">
    <citation type="journal article" date="2021" name="PeerJ">
        <title>Extensive microbial diversity within the chicken gut microbiome revealed by metagenomics and culture.</title>
        <authorList>
            <person name="Gilroy R."/>
            <person name="Ravi A."/>
            <person name="Getino M."/>
            <person name="Pursley I."/>
            <person name="Horton D.L."/>
            <person name="Alikhan N.F."/>
            <person name="Baker D."/>
            <person name="Gharbi K."/>
            <person name="Hall N."/>
            <person name="Watson M."/>
            <person name="Adriaenssens E.M."/>
            <person name="Foster-Nyarko E."/>
            <person name="Jarju S."/>
            <person name="Secka A."/>
            <person name="Antonio M."/>
            <person name="Oren A."/>
            <person name="Chaudhuri R.R."/>
            <person name="La Ragione R."/>
            <person name="Hildebrand F."/>
            <person name="Pallen M.J."/>
        </authorList>
    </citation>
    <scope>NUCLEOTIDE SEQUENCE</scope>
    <source>
        <strain evidence="1">10192</strain>
    </source>
</reference>
<reference evidence="1" key="1">
    <citation type="submission" date="2020-10" db="EMBL/GenBank/DDBJ databases">
        <authorList>
            <person name="Gilroy R."/>
        </authorList>
    </citation>
    <scope>NUCLEOTIDE SEQUENCE</scope>
    <source>
        <strain evidence="1">10192</strain>
    </source>
</reference>
<accession>A0A9D9DPH1</accession>
<name>A0A9D9DPH1_9BACT</name>
<dbReference type="Gene3D" id="3.30.700.10">
    <property type="entry name" value="Glycoprotein, Type 4 Pilin"/>
    <property type="match status" value="1"/>
</dbReference>